<accession>A0A0G4K7E2</accession>
<dbReference type="AlphaFoldDB" id="A0A0G4K7E2"/>
<name>A0A0G4K7E2_9SPIR</name>
<proteinExistence type="predicted"/>
<dbReference type="RefSeq" id="WP_048594672.1">
    <property type="nucleotide sequence ID" value="NZ_CVLB01000001.1"/>
</dbReference>
<evidence type="ECO:0000313" key="1">
    <source>
        <dbReference type="EMBL" id="CRF33475.1"/>
    </source>
</evidence>
<evidence type="ECO:0000313" key="2">
    <source>
        <dbReference type="Proteomes" id="UP000043763"/>
    </source>
</evidence>
<dbReference type="EMBL" id="CVLB01000001">
    <property type="protein sequence ID" value="CRF33475.1"/>
    <property type="molecule type" value="Genomic_DNA"/>
</dbReference>
<reference evidence="2" key="1">
    <citation type="submission" date="2015-04" db="EMBL/GenBank/DDBJ databases">
        <authorList>
            <person name="Mushtaq Mamoona"/>
        </authorList>
    </citation>
    <scope>NUCLEOTIDE SEQUENCE [LARGE SCALE GENOMIC DNA]</scope>
    <source>
        <strain evidence="2">AN4859/03</strain>
    </source>
</reference>
<sequence length="609" mass="70724">MSMESLPKWDNYHINNDENSKFQFDKIERPPLTGKNRYVPNGLYDEKWGNVYDAYGKADLTPYYIEALTSDDDNDVNFGVYGLYAATTHQGSVYKSSKMAVSYLADLLKFNNNASELACIFLARIALGEKHFINTPFFYKTKYYGTVKKYKNEILDYYNKSNSLEAMRLLCFIPNSLDEILNFSYDECFKLENGNKNNAYIRQASTLLVQGFIAAQHNYKISNKDYYKEYPNINDINNIKKLKVNKHIEEVYNIMNSSESLLVRGSAAICLAYTGIFNKDISNLLLYIIENNCAGVDWVWDDNFSNIAKYAWAYSSDIETLLNTEGIKTKSNVTGNINSDEKSYDDILIEAVTRVFPNKKKKEELINPDLNDIQKRVLRKIVDNAPNLFGSYELETINMPLNTESAKRLIDDDYIKNKILCKIIDSKPLWYIIEESLIKKDEETITDIIINNNIDAMKLLFEIYAPIKNIINREVIINTLNIYSSFDDKKILNENNSILLSSIANCLAKSIENYKNEIFNYLDETLIKVNDFKDDYDYKEKLVGEYVGVFLLTLGRSKLLDKKYYKLVRPYHKYIQYSVFPSKSFFELLSYTSLEHQVLIKKQFNIKNI</sequence>
<keyword evidence="2" id="KW-1185">Reference proteome</keyword>
<dbReference type="OrthoDB" id="304725at2"/>
<protein>
    <submittedName>
        <fullName evidence="1">Uncharacterized protein</fullName>
    </submittedName>
</protein>
<organism evidence="1 2">
    <name type="scientific">Brachyspira suanatina</name>
    <dbReference type="NCBI Taxonomy" id="381802"/>
    <lineage>
        <taxon>Bacteria</taxon>
        <taxon>Pseudomonadati</taxon>
        <taxon>Spirochaetota</taxon>
        <taxon>Spirochaetia</taxon>
        <taxon>Brachyspirales</taxon>
        <taxon>Brachyspiraceae</taxon>
        <taxon>Brachyspira</taxon>
    </lineage>
</organism>
<gene>
    <name evidence="1" type="ORF">BRSU_1467</name>
</gene>
<dbReference type="Proteomes" id="UP000043763">
    <property type="component" value="Unassembled WGS sequence"/>
</dbReference>